<organism evidence="6 7">
    <name type="scientific">Brassica rapa subsp. trilocularis</name>
    <dbReference type="NCBI Taxonomy" id="1813537"/>
    <lineage>
        <taxon>Eukaryota</taxon>
        <taxon>Viridiplantae</taxon>
        <taxon>Streptophyta</taxon>
        <taxon>Embryophyta</taxon>
        <taxon>Tracheophyta</taxon>
        <taxon>Spermatophyta</taxon>
        <taxon>Magnoliopsida</taxon>
        <taxon>eudicotyledons</taxon>
        <taxon>Gunneridae</taxon>
        <taxon>Pentapetalae</taxon>
        <taxon>rosids</taxon>
        <taxon>malvids</taxon>
        <taxon>Brassicales</taxon>
        <taxon>Brassicaceae</taxon>
        <taxon>Brassiceae</taxon>
        <taxon>Brassica</taxon>
    </lineage>
</organism>
<dbReference type="InterPro" id="IPR011989">
    <property type="entry name" value="ARM-like"/>
</dbReference>
<comment type="caution">
    <text evidence="6">The sequence shown here is derived from an EMBL/GenBank/DDBJ whole genome shotgun (WGS) entry which is preliminary data.</text>
</comment>
<name>A0ABQ7LNX6_BRACM</name>
<gene>
    <name evidence="6" type="primary">A08p003540.1_BraROA</name>
    <name evidence="6" type="ORF">IGI04_029498</name>
</gene>
<sequence>MIYQSKLAPKYDFLREKNMERTIVSGLGASIIAHACGTTAEKQVLRDAGVLEKLVVLLDGSLSQREACLESLAMVLKSNHEVVSCFVGLEGGRYLSFVTELTKDSFLTIMFNVFVFSPCQKEDLHQLAYEANAVKTIVDILKTESELHPKRLQGLFQSLAELSSKLEDCRCTFLSLQVLDLLFDALRHKNADVSVKL</sequence>
<dbReference type="SUPFAM" id="SSF48371">
    <property type="entry name" value="ARM repeat"/>
    <property type="match status" value="1"/>
</dbReference>
<keyword evidence="3" id="KW-0963">Cytoplasm</keyword>
<keyword evidence="5" id="KW-0539">Nucleus</keyword>
<dbReference type="PANTHER" id="PTHR15651:SF7">
    <property type="entry name" value="ARMADILLO REPEAT-CONTAINING PROTEIN 8"/>
    <property type="match status" value="1"/>
</dbReference>
<evidence type="ECO:0000313" key="7">
    <source>
        <dbReference type="Proteomes" id="UP000823674"/>
    </source>
</evidence>
<evidence type="ECO:0000313" key="6">
    <source>
        <dbReference type="EMBL" id="KAG5387957.1"/>
    </source>
</evidence>
<evidence type="ECO:0000256" key="4">
    <source>
        <dbReference type="ARBA" id="ARBA00022737"/>
    </source>
</evidence>
<dbReference type="Proteomes" id="UP000823674">
    <property type="component" value="Chromosome A08"/>
</dbReference>
<evidence type="ECO:0000256" key="1">
    <source>
        <dbReference type="ARBA" id="ARBA00004123"/>
    </source>
</evidence>
<dbReference type="EMBL" id="JADBGQ010000007">
    <property type="protein sequence ID" value="KAG5387957.1"/>
    <property type="molecule type" value="Genomic_DNA"/>
</dbReference>
<accession>A0ABQ7LNX6</accession>
<dbReference type="InterPro" id="IPR038739">
    <property type="entry name" value="ARMC8/Vid28"/>
</dbReference>
<dbReference type="InterPro" id="IPR016024">
    <property type="entry name" value="ARM-type_fold"/>
</dbReference>
<dbReference type="PANTHER" id="PTHR15651">
    <property type="entry name" value="ARMADILLO REPEAT-CONTAINING PROTEIN 8"/>
    <property type="match status" value="1"/>
</dbReference>
<reference evidence="6 7" key="1">
    <citation type="submission" date="2021-03" db="EMBL/GenBank/DDBJ databases">
        <authorList>
            <person name="King G.J."/>
            <person name="Bancroft I."/>
            <person name="Baten A."/>
            <person name="Bloomfield J."/>
            <person name="Borpatragohain P."/>
            <person name="He Z."/>
            <person name="Irish N."/>
            <person name="Irwin J."/>
            <person name="Liu K."/>
            <person name="Mauleon R.P."/>
            <person name="Moore J."/>
            <person name="Morris R."/>
            <person name="Ostergaard L."/>
            <person name="Wang B."/>
            <person name="Wells R."/>
        </authorList>
    </citation>
    <scope>NUCLEOTIDE SEQUENCE [LARGE SCALE GENOMIC DNA]</scope>
    <source>
        <strain evidence="6">R-o-18</strain>
        <tissue evidence="6">Leaf</tissue>
    </source>
</reference>
<evidence type="ECO:0000256" key="5">
    <source>
        <dbReference type="ARBA" id="ARBA00023242"/>
    </source>
</evidence>
<comment type="subcellular location">
    <subcellularLocation>
        <location evidence="2">Cytoplasm</location>
    </subcellularLocation>
    <subcellularLocation>
        <location evidence="1">Nucleus</location>
    </subcellularLocation>
</comment>
<proteinExistence type="predicted"/>
<keyword evidence="4" id="KW-0677">Repeat</keyword>
<keyword evidence="7" id="KW-1185">Reference proteome</keyword>
<protein>
    <recommendedName>
        <fullName evidence="8">Armadillo repeat-containing domain-containing protein</fullName>
    </recommendedName>
</protein>
<evidence type="ECO:0000256" key="2">
    <source>
        <dbReference type="ARBA" id="ARBA00004496"/>
    </source>
</evidence>
<evidence type="ECO:0008006" key="8">
    <source>
        <dbReference type="Google" id="ProtNLM"/>
    </source>
</evidence>
<dbReference type="Gene3D" id="1.25.10.10">
    <property type="entry name" value="Leucine-rich Repeat Variant"/>
    <property type="match status" value="1"/>
</dbReference>
<evidence type="ECO:0000256" key="3">
    <source>
        <dbReference type="ARBA" id="ARBA00022490"/>
    </source>
</evidence>